<feature type="compositionally biased region" description="Basic and acidic residues" evidence="1">
    <location>
        <begin position="520"/>
        <end position="549"/>
    </location>
</feature>
<dbReference type="AlphaFoldDB" id="A0A7S0GW05"/>
<feature type="region of interest" description="Disordered" evidence="1">
    <location>
        <begin position="353"/>
        <end position="567"/>
    </location>
</feature>
<feature type="compositionally biased region" description="Acidic residues" evidence="1">
    <location>
        <begin position="401"/>
        <end position="415"/>
    </location>
</feature>
<feature type="compositionally biased region" description="Acidic residues" evidence="1">
    <location>
        <begin position="508"/>
        <end position="519"/>
    </location>
</feature>
<protein>
    <submittedName>
        <fullName evidence="2">Uncharacterized protein</fullName>
    </submittedName>
</protein>
<evidence type="ECO:0000256" key="1">
    <source>
        <dbReference type="SAM" id="MobiDB-lite"/>
    </source>
</evidence>
<dbReference type="EMBL" id="HBEM01008317">
    <property type="protein sequence ID" value="CAD8440423.1"/>
    <property type="molecule type" value="Transcribed_RNA"/>
</dbReference>
<sequence length="567" mass="65343">MQEKQGFRNFSEIVNFHKSAMRNLSEMTYVGLDGTSDTEERNAGIGASRKDWEGYDPRYSKHLQRLARLKTRPKAMLGDQILRPDGRNTVNYRHDPVELARFEARQRQELIPRGRIPAGITQQDINWARYILGIERHPDKPQDDVITLTEKREWDEREKREADRLARKILRPHRKINLITGQIEETHPSDRLPYYISRVTNFTELFSRFWIDGKRPEYNEWTTDGFPKLRYKKSDSEFWDNPLKYTDLQYPDTEDIPSDQSDGLPGPFFHKKLFDNSTKSLRSLERINLINRAVLDHMLGRENYTKELDLSFAPKVEQYEKLLEKGMEDFINTKARPIFPHEVIPWLRKLHEKEDTQTKKPTPQGAPGSKDGDSDADTTGGADVDADEDESARIESPDQSGESEIEPMLADEPEPGTDSGLNGEKRRREVALGCRDSFSDFSDSQLSNLEEPEKSMNNQDHRESQRLKDYNEISPGGKTDSDTDAPGLTEPKIKRTKMKTGYERDGELDSQDDESDPDTDELRREVSGIAREVIHEDQERRARADDHGSNESAVGPESSFVETEPDD</sequence>
<reference evidence="2" key="1">
    <citation type="submission" date="2021-01" db="EMBL/GenBank/DDBJ databases">
        <authorList>
            <person name="Corre E."/>
            <person name="Pelletier E."/>
            <person name="Niang G."/>
            <person name="Scheremetjew M."/>
            <person name="Finn R."/>
            <person name="Kale V."/>
            <person name="Holt S."/>
            <person name="Cochrane G."/>
            <person name="Meng A."/>
            <person name="Brown T."/>
            <person name="Cohen L."/>
        </authorList>
    </citation>
    <scope>NUCLEOTIDE SEQUENCE</scope>
    <source>
        <strain evidence="2">CCMP2058</strain>
    </source>
</reference>
<evidence type="ECO:0000313" key="2">
    <source>
        <dbReference type="EMBL" id="CAD8440423.1"/>
    </source>
</evidence>
<accession>A0A7S0GW05</accession>
<proteinExistence type="predicted"/>
<organism evidence="2">
    <name type="scientific">Amorphochlora amoebiformis</name>
    <dbReference type="NCBI Taxonomy" id="1561963"/>
    <lineage>
        <taxon>Eukaryota</taxon>
        <taxon>Sar</taxon>
        <taxon>Rhizaria</taxon>
        <taxon>Cercozoa</taxon>
        <taxon>Chlorarachniophyceae</taxon>
        <taxon>Amorphochlora</taxon>
    </lineage>
</organism>
<name>A0A7S0GW05_9EUKA</name>
<feature type="compositionally biased region" description="Basic and acidic residues" evidence="1">
    <location>
        <begin position="451"/>
        <end position="471"/>
    </location>
</feature>
<gene>
    <name evidence="2" type="ORF">LAMO00422_LOCUS5822</name>
</gene>